<keyword evidence="2" id="KW-1185">Reference proteome</keyword>
<proteinExistence type="predicted"/>
<sequence>MKQTDWLELLKNTAQTQPHWELSITPTQGYPKLVSHIDSGGLWRWWWRVPAAEGGLIVSSGGYWSAAMAIEIFVHRVSEGL</sequence>
<dbReference type="EMBL" id="VSRR010054999">
    <property type="protein sequence ID" value="MPC80783.1"/>
    <property type="molecule type" value="Genomic_DNA"/>
</dbReference>
<name>A0A5B7IET8_PORTR</name>
<evidence type="ECO:0000313" key="2">
    <source>
        <dbReference type="Proteomes" id="UP000324222"/>
    </source>
</evidence>
<organism evidence="1 2">
    <name type="scientific">Portunus trituberculatus</name>
    <name type="common">Swimming crab</name>
    <name type="synonym">Neptunus trituberculatus</name>
    <dbReference type="NCBI Taxonomy" id="210409"/>
    <lineage>
        <taxon>Eukaryota</taxon>
        <taxon>Metazoa</taxon>
        <taxon>Ecdysozoa</taxon>
        <taxon>Arthropoda</taxon>
        <taxon>Crustacea</taxon>
        <taxon>Multicrustacea</taxon>
        <taxon>Malacostraca</taxon>
        <taxon>Eumalacostraca</taxon>
        <taxon>Eucarida</taxon>
        <taxon>Decapoda</taxon>
        <taxon>Pleocyemata</taxon>
        <taxon>Brachyura</taxon>
        <taxon>Eubrachyura</taxon>
        <taxon>Portunoidea</taxon>
        <taxon>Portunidae</taxon>
        <taxon>Portuninae</taxon>
        <taxon>Portunus</taxon>
    </lineage>
</organism>
<dbReference type="Proteomes" id="UP000324222">
    <property type="component" value="Unassembled WGS sequence"/>
</dbReference>
<reference evidence="1 2" key="1">
    <citation type="submission" date="2019-05" db="EMBL/GenBank/DDBJ databases">
        <title>Another draft genome of Portunus trituberculatus and its Hox gene families provides insights of decapod evolution.</title>
        <authorList>
            <person name="Jeong J.-H."/>
            <person name="Song I."/>
            <person name="Kim S."/>
            <person name="Choi T."/>
            <person name="Kim D."/>
            <person name="Ryu S."/>
            <person name="Kim W."/>
        </authorList>
    </citation>
    <scope>NUCLEOTIDE SEQUENCE [LARGE SCALE GENOMIC DNA]</scope>
    <source>
        <tissue evidence="1">Muscle</tissue>
    </source>
</reference>
<dbReference type="AlphaFoldDB" id="A0A5B7IET8"/>
<gene>
    <name evidence="1" type="ORF">E2C01_075376</name>
</gene>
<comment type="caution">
    <text evidence="1">The sequence shown here is derived from an EMBL/GenBank/DDBJ whole genome shotgun (WGS) entry which is preliminary data.</text>
</comment>
<accession>A0A5B7IET8</accession>
<evidence type="ECO:0000313" key="1">
    <source>
        <dbReference type="EMBL" id="MPC80783.1"/>
    </source>
</evidence>
<protein>
    <submittedName>
        <fullName evidence="1">Uncharacterized protein</fullName>
    </submittedName>
</protein>